<evidence type="ECO:0000256" key="4">
    <source>
        <dbReference type="ARBA" id="ARBA00012973"/>
    </source>
</evidence>
<dbReference type="InterPro" id="IPR013709">
    <property type="entry name" value="2-isopropylmalate_synth_dimer"/>
</dbReference>
<dbReference type="Pfam" id="PF08502">
    <property type="entry name" value="LeuA_dimer"/>
    <property type="match status" value="1"/>
</dbReference>
<dbReference type="InterPro" id="IPR005668">
    <property type="entry name" value="IPM_Synthase"/>
</dbReference>
<keyword evidence="7 10" id="KW-0808">Transferase</keyword>
<accession>A0A3M6R0M2</accession>
<evidence type="ECO:0000259" key="11">
    <source>
        <dbReference type="PROSITE" id="PS50991"/>
    </source>
</evidence>
<dbReference type="PANTHER" id="PTHR46911:SF1">
    <property type="entry name" value="2-ISOPROPYLMALATE SYNTHASE"/>
    <property type="match status" value="1"/>
</dbReference>
<dbReference type="HAMAP" id="MF_00572">
    <property type="entry name" value="LeuA_type2"/>
    <property type="match status" value="1"/>
</dbReference>
<dbReference type="Gene3D" id="3.30.160.270">
    <property type="match status" value="1"/>
</dbReference>
<evidence type="ECO:0000256" key="6">
    <source>
        <dbReference type="ARBA" id="ARBA00022605"/>
    </source>
</evidence>
<dbReference type="EMBL" id="RDQO01000001">
    <property type="protein sequence ID" value="RMX08806.1"/>
    <property type="molecule type" value="Genomic_DNA"/>
</dbReference>
<comment type="caution">
    <text evidence="12">The sequence shown here is derived from an EMBL/GenBank/DDBJ whole genome shotgun (WGS) entry which is preliminary data.</text>
</comment>
<dbReference type="SUPFAM" id="SSF89000">
    <property type="entry name" value="post-HMGL domain-like"/>
    <property type="match status" value="1"/>
</dbReference>
<dbReference type="PROSITE" id="PS00815">
    <property type="entry name" value="AIPM_HOMOCIT_SYNTH_1"/>
    <property type="match status" value="1"/>
</dbReference>
<dbReference type="UniPathway" id="UPA00048">
    <property type="reaction ID" value="UER00070"/>
</dbReference>
<gene>
    <name evidence="10 12" type="primary">leuA</name>
    <name evidence="12" type="ORF">D8I35_00525</name>
</gene>
<evidence type="ECO:0000256" key="8">
    <source>
        <dbReference type="ARBA" id="ARBA00022723"/>
    </source>
</evidence>
<dbReference type="InterPro" id="IPR013785">
    <property type="entry name" value="Aldolase_TIM"/>
</dbReference>
<dbReference type="Pfam" id="PF22615">
    <property type="entry name" value="IPMS_D2"/>
    <property type="match status" value="1"/>
</dbReference>
<feature type="binding site" evidence="10">
    <location>
        <position position="244"/>
    </location>
    <ligand>
        <name>Mg(2+)</name>
        <dbReference type="ChEBI" id="CHEBI:18420"/>
    </ligand>
</feature>
<keyword evidence="12" id="KW-0012">Acyltransferase</keyword>
<evidence type="ECO:0000256" key="3">
    <source>
        <dbReference type="ARBA" id="ARBA00009767"/>
    </source>
</evidence>
<dbReference type="RefSeq" id="WP_122227007.1">
    <property type="nucleotide sequence ID" value="NZ_RDQO01000001.1"/>
</dbReference>
<dbReference type="Pfam" id="PF00682">
    <property type="entry name" value="HMGL-like"/>
    <property type="match status" value="1"/>
</dbReference>
<comment type="cofactor">
    <cofactor evidence="10">
        <name>Mg(2+)</name>
        <dbReference type="ChEBI" id="CHEBI:18420"/>
    </cofactor>
</comment>
<dbReference type="SUPFAM" id="SSF51569">
    <property type="entry name" value="Aldolase"/>
    <property type="match status" value="1"/>
</dbReference>
<evidence type="ECO:0000256" key="1">
    <source>
        <dbReference type="ARBA" id="ARBA00000064"/>
    </source>
</evidence>
<dbReference type="SUPFAM" id="SSF110921">
    <property type="entry name" value="2-isopropylmalate synthase LeuA, allosteric (dimerisation) domain"/>
    <property type="match status" value="1"/>
</dbReference>
<proteinExistence type="inferred from homology"/>
<feature type="binding site" evidence="10">
    <location>
        <position position="280"/>
    </location>
    <ligand>
        <name>Mg(2+)</name>
        <dbReference type="ChEBI" id="CHEBI:18420"/>
    </ligand>
</feature>
<dbReference type="InterPro" id="IPR000891">
    <property type="entry name" value="PYR_CT"/>
</dbReference>
<evidence type="ECO:0000256" key="10">
    <source>
        <dbReference type="HAMAP-Rule" id="MF_00572"/>
    </source>
</evidence>
<feature type="region of interest" description="Regulatory domain" evidence="10">
    <location>
        <begin position="437"/>
        <end position="560"/>
    </location>
</feature>
<feature type="domain" description="Pyruvate carboxyltransferase" evidence="11">
    <location>
        <begin position="31"/>
        <end position="305"/>
    </location>
</feature>
<keyword evidence="10" id="KW-0460">Magnesium</keyword>
<comment type="similarity">
    <text evidence="3 10">Belongs to the alpha-IPM synthase/homocitrate synthase family. LeuA type 2 subfamily.</text>
</comment>
<comment type="pathway">
    <text evidence="2 10">Amino-acid biosynthesis; L-leucine biosynthesis; L-leucine from 3-methyl-2-oxobutanoate: step 1/4.</text>
</comment>
<protein>
    <recommendedName>
        <fullName evidence="4 10">2-isopropylmalate synthase</fullName>
        <ecNumber evidence="4 10">2.3.3.13</ecNumber>
    </recommendedName>
    <alternativeName>
        <fullName evidence="10">Alpha-IPM synthase</fullName>
    </alternativeName>
    <alternativeName>
        <fullName evidence="10">Alpha-isopropylmalate synthase</fullName>
    </alternativeName>
</protein>
<evidence type="ECO:0000256" key="7">
    <source>
        <dbReference type="ARBA" id="ARBA00022679"/>
    </source>
</evidence>
<dbReference type="Proteomes" id="UP000278006">
    <property type="component" value="Unassembled WGS sequence"/>
</dbReference>
<keyword evidence="10" id="KW-0963">Cytoplasm</keyword>
<dbReference type="InterPro" id="IPR036230">
    <property type="entry name" value="LeuA_allosteric_dom_sf"/>
</dbReference>
<evidence type="ECO:0000313" key="12">
    <source>
        <dbReference type="EMBL" id="RMX08806.1"/>
    </source>
</evidence>
<dbReference type="PROSITE" id="PS00816">
    <property type="entry name" value="AIPM_HOMOCIT_SYNTH_2"/>
    <property type="match status" value="1"/>
</dbReference>
<dbReference type="GO" id="GO:0003852">
    <property type="term" value="F:2-isopropylmalate synthase activity"/>
    <property type="evidence" value="ECO:0007669"/>
    <property type="project" value="UniProtKB-UniRule"/>
</dbReference>
<dbReference type="GO" id="GO:0005737">
    <property type="term" value="C:cytoplasm"/>
    <property type="evidence" value="ECO:0007669"/>
    <property type="project" value="UniProtKB-SubCell"/>
</dbReference>
<dbReference type="AlphaFoldDB" id="A0A3M6R0M2"/>
<evidence type="ECO:0000256" key="5">
    <source>
        <dbReference type="ARBA" id="ARBA00022430"/>
    </source>
</evidence>
<dbReference type="NCBIfam" id="NF002991">
    <property type="entry name" value="PRK03739.1"/>
    <property type="match status" value="1"/>
</dbReference>
<dbReference type="GO" id="GO:0000287">
    <property type="term" value="F:magnesium ion binding"/>
    <property type="evidence" value="ECO:0007669"/>
    <property type="project" value="UniProtKB-UniRule"/>
</dbReference>
<feature type="binding site" evidence="10">
    <location>
        <position position="40"/>
    </location>
    <ligand>
        <name>Mg(2+)</name>
        <dbReference type="ChEBI" id="CHEBI:18420"/>
    </ligand>
</feature>
<feature type="binding site" evidence="10">
    <location>
        <position position="246"/>
    </location>
    <ligand>
        <name>Mg(2+)</name>
        <dbReference type="ChEBI" id="CHEBI:18420"/>
    </ligand>
</feature>
<comment type="subunit">
    <text evidence="10">Homodimer.</text>
</comment>
<dbReference type="Gene3D" id="3.20.20.70">
    <property type="entry name" value="Aldolase class I"/>
    <property type="match status" value="1"/>
</dbReference>
<keyword evidence="13" id="KW-1185">Reference proteome</keyword>
<dbReference type="InterPro" id="IPR054692">
    <property type="entry name" value="LeuA-like_post-cat"/>
</dbReference>
<dbReference type="GO" id="GO:0003985">
    <property type="term" value="F:acetyl-CoA C-acetyltransferase activity"/>
    <property type="evidence" value="ECO:0007669"/>
    <property type="project" value="UniProtKB-UniRule"/>
</dbReference>
<dbReference type="EC" id="2.3.3.13" evidence="4 10"/>
<evidence type="ECO:0000313" key="13">
    <source>
        <dbReference type="Proteomes" id="UP000278006"/>
    </source>
</evidence>
<dbReference type="PANTHER" id="PTHR46911">
    <property type="match status" value="1"/>
</dbReference>
<keyword evidence="6 10" id="KW-0028">Amino-acid biosynthesis</keyword>
<dbReference type="CDD" id="cd07942">
    <property type="entry name" value="DRE_TIM_LeuA"/>
    <property type="match status" value="1"/>
</dbReference>
<evidence type="ECO:0000256" key="9">
    <source>
        <dbReference type="ARBA" id="ARBA00023304"/>
    </source>
</evidence>
<dbReference type="PROSITE" id="PS50991">
    <property type="entry name" value="PYR_CT"/>
    <property type="match status" value="1"/>
</dbReference>
<keyword evidence="5 10" id="KW-0432">Leucine biosynthesis</keyword>
<name>A0A3M6R0M2_9BURK</name>
<dbReference type="NCBIfam" id="TIGR00970">
    <property type="entry name" value="leuA_yeast"/>
    <property type="match status" value="1"/>
</dbReference>
<sequence length="560" mass="62172">MLKNPATKYRPFAPVHLKDRTWPDAVITKPPVWCSVDLRDGNQALIEPMDMERKLRMFKTLVEIGFKEIEIGFPSASQIEFDFTRRLIEEDLIPEDVTVQVLTQAREHLVRRTFESLKGVRRAIVHLYNATAPVMREVVLGMSEDEIVALARSNAQLFKDIAAQYPETDWVFEYSPEMYSDTELAFSKRVVDAVTEVWQPTPEKKCIINLPTTVEHSTPNIFADMVEWTGRNLLRRDAIVLSVHPHNDRGTGTATAELALMAGADRLEGCLFGNGERTGNLDIVNVALNMYIQGVDPELDFSHIDEIKRTVEHCNQLPVHPRHPYVGELVFTSFSGSHQDAIKKAFNARKEGDIWDMPYLPIDPKDLGRSYEAVIRVNSQSGKGGISYLLESEYKVVLPRKLQIEFSQVVQKTMDSEGTELTAKDIWTIFQQEFRLEETAPSYQLGGDGAQTSIEATIRKSGAAAKVTGHGEGPIDAFVHALSQATGRDVRVLDYAEHAVGAGANAQAMAYVEVSVDDIHAWGVGSNPNIVTASIKAILSGLERAGVDLRALQGEAATAS</sequence>
<comment type="subcellular location">
    <subcellularLocation>
        <location evidence="10">Cytoplasm</location>
    </subcellularLocation>
</comment>
<keyword evidence="8 10" id="KW-0479">Metal-binding</keyword>
<reference evidence="12 13" key="1">
    <citation type="submission" date="2018-10" db="EMBL/GenBank/DDBJ databases">
        <title>Draft genome of Cortibacter populi DSM10536.</title>
        <authorList>
            <person name="Bernier A.-M."/>
            <person name="Bernard K."/>
        </authorList>
    </citation>
    <scope>NUCLEOTIDE SEQUENCE [LARGE SCALE GENOMIC DNA]</scope>
    <source>
        <strain evidence="12 13">DSM 105136</strain>
    </source>
</reference>
<organism evidence="12 13">
    <name type="scientific">Corticibacter populi</name>
    <dbReference type="NCBI Taxonomy" id="1550736"/>
    <lineage>
        <taxon>Bacteria</taxon>
        <taxon>Pseudomonadati</taxon>
        <taxon>Pseudomonadota</taxon>
        <taxon>Betaproteobacteria</taxon>
        <taxon>Burkholderiales</taxon>
        <taxon>Comamonadaceae</taxon>
        <taxon>Corticibacter</taxon>
    </lineage>
</organism>
<evidence type="ECO:0000256" key="2">
    <source>
        <dbReference type="ARBA" id="ARBA00004689"/>
    </source>
</evidence>
<comment type="function">
    <text evidence="10">Catalyzes the condensation of the acetyl group of acetyl-CoA with 3-methyl-2-oxobutanoate (2-ketoisovalerate) to form 3-carboxy-3-hydroxy-4-methylpentanoate (2-isopropylmalate).</text>
</comment>
<dbReference type="GO" id="GO:0009098">
    <property type="term" value="P:L-leucine biosynthetic process"/>
    <property type="evidence" value="ECO:0007669"/>
    <property type="project" value="UniProtKB-UniRule"/>
</dbReference>
<dbReference type="InterPro" id="IPR039371">
    <property type="entry name" value="LeuA_N_DRE-TIM"/>
</dbReference>
<keyword evidence="9 10" id="KW-0100">Branched-chain amino acid biosynthesis</keyword>
<dbReference type="SMART" id="SM00917">
    <property type="entry name" value="LeuA_dimer"/>
    <property type="match status" value="1"/>
</dbReference>
<comment type="catalytic activity">
    <reaction evidence="1 10">
        <text>3-methyl-2-oxobutanoate + acetyl-CoA + H2O = (2S)-2-isopropylmalate + CoA + H(+)</text>
        <dbReference type="Rhea" id="RHEA:21524"/>
        <dbReference type="ChEBI" id="CHEBI:1178"/>
        <dbReference type="ChEBI" id="CHEBI:11851"/>
        <dbReference type="ChEBI" id="CHEBI:15377"/>
        <dbReference type="ChEBI" id="CHEBI:15378"/>
        <dbReference type="ChEBI" id="CHEBI:57287"/>
        <dbReference type="ChEBI" id="CHEBI:57288"/>
        <dbReference type="EC" id="2.3.3.13"/>
    </reaction>
</comment>
<dbReference type="OrthoDB" id="9803573at2"/>
<dbReference type="InterPro" id="IPR002034">
    <property type="entry name" value="AIPM/Hcit_synth_CS"/>
</dbReference>